<proteinExistence type="inferred from homology"/>
<organism evidence="6 7">
    <name type="scientific">Desulfuromusa kysingii</name>
    <dbReference type="NCBI Taxonomy" id="37625"/>
    <lineage>
        <taxon>Bacteria</taxon>
        <taxon>Pseudomonadati</taxon>
        <taxon>Thermodesulfobacteriota</taxon>
        <taxon>Desulfuromonadia</taxon>
        <taxon>Desulfuromonadales</taxon>
        <taxon>Geopsychrobacteraceae</taxon>
        <taxon>Desulfuromusa</taxon>
    </lineage>
</organism>
<dbReference type="EMBL" id="FNQN01000004">
    <property type="protein sequence ID" value="SEA30477.1"/>
    <property type="molecule type" value="Genomic_DNA"/>
</dbReference>
<dbReference type="OrthoDB" id="4174719at2"/>
<evidence type="ECO:0000256" key="2">
    <source>
        <dbReference type="ARBA" id="ARBA00047806"/>
    </source>
</evidence>
<dbReference type="Gene3D" id="3.30.1060.10">
    <property type="entry name" value="Peptide methionine sulphoxide reductase MsrA"/>
    <property type="match status" value="1"/>
</dbReference>
<comment type="similarity">
    <text evidence="4">Belongs to the MsrA Met sulfoxide reductase family.</text>
</comment>
<dbReference type="EC" id="1.8.4.11" evidence="4"/>
<dbReference type="NCBIfam" id="TIGR00401">
    <property type="entry name" value="msrA"/>
    <property type="match status" value="1"/>
</dbReference>
<evidence type="ECO:0000256" key="1">
    <source>
        <dbReference type="ARBA" id="ARBA00023002"/>
    </source>
</evidence>
<evidence type="ECO:0000256" key="3">
    <source>
        <dbReference type="ARBA" id="ARBA00048782"/>
    </source>
</evidence>
<dbReference type="HAMAP" id="MF_01401">
    <property type="entry name" value="MsrA"/>
    <property type="match status" value="1"/>
</dbReference>
<evidence type="ECO:0000313" key="7">
    <source>
        <dbReference type="Proteomes" id="UP000199409"/>
    </source>
</evidence>
<comment type="function">
    <text evidence="4">Has an important function as a repair enzyme for proteins that have been inactivated by oxidation. Catalyzes the reversible oxidation-reduction of methionine sulfoxide in proteins to methionine.</text>
</comment>
<keyword evidence="7" id="KW-1185">Reference proteome</keyword>
<dbReference type="Proteomes" id="UP000199409">
    <property type="component" value="Unassembled WGS sequence"/>
</dbReference>
<dbReference type="AlphaFoldDB" id="A0A1H4A3K2"/>
<dbReference type="RefSeq" id="WP_092346984.1">
    <property type="nucleotide sequence ID" value="NZ_FNQN01000004.1"/>
</dbReference>
<dbReference type="SUPFAM" id="SSF55068">
    <property type="entry name" value="Peptide methionine sulfoxide reductase"/>
    <property type="match status" value="1"/>
</dbReference>
<protein>
    <recommendedName>
        <fullName evidence="4">Peptide methionine sulfoxide reductase MsrA</fullName>
        <shortName evidence="4">Protein-methionine-S-oxide reductase</shortName>
        <ecNumber evidence="4">1.8.4.11</ecNumber>
    </recommendedName>
    <alternativeName>
        <fullName evidence="4">Peptide-methionine (S)-S-oxide reductase</fullName>
        <shortName evidence="4">Peptide Met(O) reductase</shortName>
    </alternativeName>
</protein>
<dbReference type="GO" id="GO:0033744">
    <property type="term" value="F:L-methionine:thioredoxin-disulfide S-oxidoreductase activity"/>
    <property type="evidence" value="ECO:0007669"/>
    <property type="project" value="RHEA"/>
</dbReference>
<comment type="catalytic activity">
    <reaction evidence="2 4">
        <text>L-methionyl-[protein] + [thioredoxin]-disulfide + H2O = L-methionyl-(S)-S-oxide-[protein] + [thioredoxin]-dithiol</text>
        <dbReference type="Rhea" id="RHEA:14217"/>
        <dbReference type="Rhea" id="RHEA-COMP:10698"/>
        <dbReference type="Rhea" id="RHEA-COMP:10700"/>
        <dbReference type="Rhea" id="RHEA-COMP:12313"/>
        <dbReference type="Rhea" id="RHEA-COMP:12315"/>
        <dbReference type="ChEBI" id="CHEBI:15377"/>
        <dbReference type="ChEBI" id="CHEBI:16044"/>
        <dbReference type="ChEBI" id="CHEBI:29950"/>
        <dbReference type="ChEBI" id="CHEBI:44120"/>
        <dbReference type="ChEBI" id="CHEBI:50058"/>
        <dbReference type="EC" id="1.8.4.11"/>
    </reaction>
</comment>
<dbReference type="Pfam" id="PF01625">
    <property type="entry name" value="PMSR"/>
    <property type="match status" value="1"/>
</dbReference>
<dbReference type="STRING" id="37625.SAMN05660420_01786"/>
<accession>A0A1H4A3K2</accession>
<keyword evidence="1 4" id="KW-0560">Oxidoreductase</keyword>
<dbReference type="InterPro" id="IPR002569">
    <property type="entry name" value="Met_Sox_Rdtase_MsrA_dom"/>
</dbReference>
<dbReference type="PANTHER" id="PTHR43774">
    <property type="entry name" value="PEPTIDE METHIONINE SULFOXIDE REDUCTASE"/>
    <property type="match status" value="1"/>
</dbReference>
<evidence type="ECO:0000259" key="5">
    <source>
        <dbReference type="Pfam" id="PF01625"/>
    </source>
</evidence>
<evidence type="ECO:0000313" key="6">
    <source>
        <dbReference type="EMBL" id="SEA30477.1"/>
    </source>
</evidence>
<dbReference type="PANTHER" id="PTHR43774:SF1">
    <property type="entry name" value="PEPTIDE METHIONINE SULFOXIDE REDUCTASE MSRA 2"/>
    <property type="match status" value="1"/>
</dbReference>
<evidence type="ECO:0000256" key="4">
    <source>
        <dbReference type="HAMAP-Rule" id="MF_01401"/>
    </source>
</evidence>
<reference evidence="6 7" key="1">
    <citation type="submission" date="2016-10" db="EMBL/GenBank/DDBJ databases">
        <authorList>
            <person name="de Groot N.N."/>
        </authorList>
    </citation>
    <scope>NUCLEOTIDE SEQUENCE [LARGE SCALE GENOMIC DNA]</scope>
    <source>
        <strain evidence="6 7">DSM 7343</strain>
    </source>
</reference>
<feature type="domain" description="Peptide methionine sulphoxide reductase MsrA" evidence="5">
    <location>
        <begin position="9"/>
        <end position="159"/>
    </location>
</feature>
<comment type="catalytic activity">
    <reaction evidence="3 4">
        <text>[thioredoxin]-disulfide + L-methionine + H2O = L-methionine (S)-S-oxide + [thioredoxin]-dithiol</text>
        <dbReference type="Rhea" id="RHEA:19993"/>
        <dbReference type="Rhea" id="RHEA-COMP:10698"/>
        <dbReference type="Rhea" id="RHEA-COMP:10700"/>
        <dbReference type="ChEBI" id="CHEBI:15377"/>
        <dbReference type="ChEBI" id="CHEBI:29950"/>
        <dbReference type="ChEBI" id="CHEBI:50058"/>
        <dbReference type="ChEBI" id="CHEBI:57844"/>
        <dbReference type="ChEBI" id="CHEBI:58772"/>
        <dbReference type="EC" id="1.8.4.11"/>
    </reaction>
</comment>
<sequence length="203" mass="23462">MTNTDYDVATFAGGCFWCMGAAFETYPGVHQVIAGFSGGQEEMPDYEQVSAGKTGHAESIQITYDPHEITYKELLEIFWRQIDPTDAEGSFSDRGKQYRTAIFYHTPEQKAAAERSKQKLQASGLFDKPIVTEIRPFKSFYPAEEYHQEFHVRNPEDYSYYRENSGRDQFRKQVWGSDKDYMSKGIQKLIAKVSQQKEENKCR</sequence>
<dbReference type="InterPro" id="IPR036509">
    <property type="entry name" value="Met_Sox_Rdtase_MsrA_sf"/>
</dbReference>
<name>A0A1H4A3K2_9BACT</name>
<dbReference type="GO" id="GO:0008113">
    <property type="term" value="F:peptide-methionine (S)-S-oxide reductase activity"/>
    <property type="evidence" value="ECO:0007669"/>
    <property type="project" value="UniProtKB-UniRule"/>
</dbReference>
<gene>
    <name evidence="4" type="primary">msrA</name>
    <name evidence="6" type="ORF">SAMN05660420_01786</name>
</gene>
<feature type="active site" evidence="4">
    <location>
        <position position="15"/>
    </location>
</feature>